<evidence type="ECO:0000256" key="1">
    <source>
        <dbReference type="ARBA" id="ARBA00023015"/>
    </source>
</evidence>
<name>A0A9X2C391_9BURK</name>
<dbReference type="PANTHER" id="PTHR43130">
    <property type="entry name" value="ARAC-FAMILY TRANSCRIPTIONAL REGULATOR"/>
    <property type="match status" value="1"/>
</dbReference>
<dbReference type="SUPFAM" id="SSF46689">
    <property type="entry name" value="Homeodomain-like"/>
    <property type="match status" value="1"/>
</dbReference>
<dbReference type="PROSITE" id="PS01124">
    <property type="entry name" value="HTH_ARAC_FAMILY_2"/>
    <property type="match status" value="1"/>
</dbReference>
<reference evidence="4" key="1">
    <citation type="submission" date="2021-11" db="EMBL/GenBank/DDBJ databases">
        <title>BS-T2-15 a new species belonging to the Comamonadaceae family isolated from the soil of a French oak forest.</title>
        <authorList>
            <person name="Mieszkin S."/>
            <person name="Alain K."/>
        </authorList>
    </citation>
    <scope>NUCLEOTIDE SEQUENCE</scope>
    <source>
        <strain evidence="4">BS-T2-15</strain>
    </source>
</reference>
<dbReference type="GO" id="GO:0003700">
    <property type="term" value="F:DNA-binding transcription factor activity"/>
    <property type="evidence" value="ECO:0007669"/>
    <property type="project" value="InterPro"/>
</dbReference>
<dbReference type="Proteomes" id="UP001139353">
    <property type="component" value="Unassembled WGS sequence"/>
</dbReference>
<comment type="caution">
    <text evidence="4">The sequence shown here is derived from an EMBL/GenBank/DDBJ whole genome shotgun (WGS) entry which is preliminary data.</text>
</comment>
<accession>A0A9X2C391</accession>
<dbReference type="InterPro" id="IPR002818">
    <property type="entry name" value="DJ-1/PfpI"/>
</dbReference>
<keyword evidence="2" id="KW-0804">Transcription</keyword>
<dbReference type="InterPro" id="IPR029062">
    <property type="entry name" value="Class_I_gatase-like"/>
</dbReference>
<dbReference type="AlphaFoldDB" id="A0A9X2C391"/>
<dbReference type="RefSeq" id="WP_275683805.1">
    <property type="nucleotide sequence ID" value="NZ_JAJLJH010000005.1"/>
</dbReference>
<protein>
    <submittedName>
        <fullName evidence="4">Helix-turn-helix domain-containing protein</fullName>
    </submittedName>
</protein>
<proteinExistence type="predicted"/>
<evidence type="ECO:0000313" key="5">
    <source>
        <dbReference type="Proteomes" id="UP001139353"/>
    </source>
</evidence>
<dbReference type="Pfam" id="PF12833">
    <property type="entry name" value="HTH_18"/>
    <property type="match status" value="1"/>
</dbReference>
<sequence length="326" mass="34506">MHDFSILVLPGTYASSVSVTLDILQAAATLAPRAKTPRPTWRVLSPDGQAVALSAGLRLDAAPLPARARVDSSTWIVPGLGTDNPGVIEQRLARDDARRAIAAIRRHAARGGAVAASCSAVFLLQAAGLLANRRATTSWWLAPELRRLEPACIVDADRMVCADGPVTTAGAALAQSDLMLHLLRERFGIALADAVGKVLLIDGRQAQAPFAVPAMMANGSELIRRLTLRIEAALPNPPSVAALAGELAMSPRTLARHVRAASGRGPLALVQSVRLNRARQLIESSRMTIAQVAESVGYEDATALRRLMRKAAGAVPSRFRAAWPTT</sequence>
<dbReference type="Gene3D" id="1.10.10.60">
    <property type="entry name" value="Homeodomain-like"/>
    <property type="match status" value="1"/>
</dbReference>
<keyword evidence="5" id="KW-1185">Reference proteome</keyword>
<dbReference type="InterPro" id="IPR052158">
    <property type="entry name" value="INH-QAR"/>
</dbReference>
<dbReference type="Gene3D" id="3.40.50.880">
    <property type="match status" value="1"/>
</dbReference>
<dbReference type="SMART" id="SM00342">
    <property type="entry name" value="HTH_ARAC"/>
    <property type="match status" value="1"/>
</dbReference>
<dbReference type="InterPro" id="IPR009057">
    <property type="entry name" value="Homeodomain-like_sf"/>
</dbReference>
<evidence type="ECO:0000259" key="3">
    <source>
        <dbReference type="PROSITE" id="PS01124"/>
    </source>
</evidence>
<evidence type="ECO:0000313" key="4">
    <source>
        <dbReference type="EMBL" id="MCK9687769.1"/>
    </source>
</evidence>
<gene>
    <name evidence="4" type="ORF">LPC04_18865</name>
</gene>
<keyword evidence="1" id="KW-0805">Transcription regulation</keyword>
<evidence type="ECO:0000256" key="2">
    <source>
        <dbReference type="ARBA" id="ARBA00023163"/>
    </source>
</evidence>
<dbReference type="SUPFAM" id="SSF52317">
    <property type="entry name" value="Class I glutamine amidotransferase-like"/>
    <property type="match status" value="1"/>
</dbReference>
<organism evidence="4 5">
    <name type="scientific">Scleromatobacter humisilvae</name>
    <dbReference type="NCBI Taxonomy" id="2897159"/>
    <lineage>
        <taxon>Bacteria</taxon>
        <taxon>Pseudomonadati</taxon>
        <taxon>Pseudomonadota</taxon>
        <taxon>Betaproteobacteria</taxon>
        <taxon>Burkholderiales</taxon>
        <taxon>Sphaerotilaceae</taxon>
        <taxon>Scleromatobacter</taxon>
    </lineage>
</organism>
<feature type="domain" description="HTH araC/xylS-type" evidence="3">
    <location>
        <begin position="224"/>
        <end position="322"/>
    </location>
</feature>
<dbReference type="InterPro" id="IPR018060">
    <property type="entry name" value="HTH_AraC"/>
</dbReference>
<dbReference type="PANTHER" id="PTHR43130:SF11">
    <property type="entry name" value="TRANSCRIPTIONAL REGULATORY PROTEIN"/>
    <property type="match status" value="1"/>
</dbReference>
<dbReference type="GO" id="GO:0043565">
    <property type="term" value="F:sequence-specific DNA binding"/>
    <property type="evidence" value="ECO:0007669"/>
    <property type="project" value="InterPro"/>
</dbReference>
<dbReference type="EMBL" id="JAJLJH010000005">
    <property type="protein sequence ID" value="MCK9687769.1"/>
    <property type="molecule type" value="Genomic_DNA"/>
</dbReference>
<dbReference type="Pfam" id="PF01965">
    <property type="entry name" value="DJ-1_PfpI"/>
    <property type="match status" value="1"/>
</dbReference>